<dbReference type="EMBL" id="CAJOBC010080884">
    <property type="protein sequence ID" value="CAF4273983.1"/>
    <property type="molecule type" value="Genomic_DNA"/>
</dbReference>
<dbReference type="Pfam" id="PF20266">
    <property type="entry name" value="Mab-21_C"/>
    <property type="match status" value="1"/>
</dbReference>
<evidence type="ECO:0000313" key="5">
    <source>
        <dbReference type="Proteomes" id="UP000663829"/>
    </source>
</evidence>
<evidence type="ECO:0000259" key="2">
    <source>
        <dbReference type="Pfam" id="PF20266"/>
    </source>
</evidence>
<evidence type="ECO:0000313" key="4">
    <source>
        <dbReference type="EMBL" id="CAF4273983.1"/>
    </source>
</evidence>
<dbReference type="PANTHER" id="PTHR10656">
    <property type="entry name" value="CELL FATE DETERMINING PROTEIN MAB21-RELATED"/>
    <property type="match status" value="1"/>
</dbReference>
<protein>
    <recommendedName>
        <fullName evidence="2">Mab-21-like HhH/H2TH-like domain-containing protein</fullName>
    </recommendedName>
</protein>
<name>A0A815JI47_9BILA</name>
<dbReference type="OrthoDB" id="5977810at2759"/>
<dbReference type="EMBL" id="CAJNOQ010016393">
    <property type="protein sequence ID" value="CAF1380118.1"/>
    <property type="molecule type" value="Genomic_DNA"/>
</dbReference>
<evidence type="ECO:0000256" key="1">
    <source>
        <dbReference type="ARBA" id="ARBA00008307"/>
    </source>
</evidence>
<organism evidence="3 5">
    <name type="scientific">Didymodactylos carnosus</name>
    <dbReference type="NCBI Taxonomy" id="1234261"/>
    <lineage>
        <taxon>Eukaryota</taxon>
        <taxon>Metazoa</taxon>
        <taxon>Spiralia</taxon>
        <taxon>Gnathifera</taxon>
        <taxon>Rotifera</taxon>
        <taxon>Eurotatoria</taxon>
        <taxon>Bdelloidea</taxon>
        <taxon>Philodinida</taxon>
        <taxon>Philodinidae</taxon>
        <taxon>Didymodactylos</taxon>
    </lineage>
</organism>
<comment type="caution">
    <text evidence="3">The sequence shown here is derived from an EMBL/GenBank/DDBJ whole genome shotgun (WGS) entry which is preliminary data.</text>
</comment>
<feature type="non-terminal residue" evidence="3">
    <location>
        <position position="1"/>
    </location>
</feature>
<reference evidence="3" key="1">
    <citation type="submission" date="2021-02" db="EMBL/GenBank/DDBJ databases">
        <authorList>
            <person name="Nowell W R."/>
        </authorList>
    </citation>
    <scope>NUCLEOTIDE SEQUENCE</scope>
</reference>
<dbReference type="Proteomes" id="UP000681722">
    <property type="component" value="Unassembled WGS sequence"/>
</dbReference>
<dbReference type="AlphaFoldDB" id="A0A815JI47"/>
<keyword evidence="5" id="KW-1185">Reference proteome</keyword>
<sequence length="422" mass="49872">MAVLPKDNLIRSLLGMIIISDEFLDQLKSSNKSTASASIYLSYNLPRSIDDKILQKLKEFRETSYRGACHSAARHIEHLFEFASRILHENFRQHIFLYTKELFHITPSEQYVEQLAKRVQQILNIHRALYLAVIGKLLPHVLYEKIELILKFYQSHRHLINAKTRRFIVDCVESEKKQTRKEECDVVIGIKLKFWPQITHSRLNYLRQNKHRIYDIIKNGIVYLIPKWCGRTSLNDDAPYEFRYSFSEVEGLLANSRTVTEQTLNKIARAIFYKHIRKLNSEDEADSENTPNYVKSYFIKTCVLWICEENNIYKQNFDEHQLTTMFIEYAKEKLKSNYCAHYFIEGINILNDYDQKVMNDVHEILCNVQQEAKDKTDEKGIEPEMTICANIFDLEVQQLCELIENFRRSQSKHFGSYGPLYL</sequence>
<dbReference type="PANTHER" id="PTHR10656:SF42">
    <property type="entry name" value="CYCLIC GMP-AMP SYNTHASE-LIKE PROTEIN-RELATED"/>
    <property type="match status" value="1"/>
</dbReference>
<dbReference type="Proteomes" id="UP000663829">
    <property type="component" value="Unassembled WGS sequence"/>
</dbReference>
<evidence type="ECO:0000313" key="3">
    <source>
        <dbReference type="EMBL" id="CAF1380118.1"/>
    </source>
</evidence>
<feature type="domain" description="Mab-21-like HhH/H2TH-like" evidence="2">
    <location>
        <begin position="273"/>
        <end position="362"/>
    </location>
</feature>
<comment type="similarity">
    <text evidence="1">Belongs to the mab-21 family.</text>
</comment>
<accession>A0A815JI47</accession>
<proteinExistence type="inferred from homology"/>
<dbReference type="Gene3D" id="1.10.1410.40">
    <property type="match status" value="1"/>
</dbReference>
<dbReference type="InterPro" id="IPR046906">
    <property type="entry name" value="Mab-21_HhH/H2TH-like"/>
</dbReference>
<gene>
    <name evidence="3" type="ORF">GPM918_LOCUS32286</name>
    <name evidence="4" type="ORF">SRO942_LOCUS32948</name>
</gene>